<comment type="subcellular location">
    <subcellularLocation>
        <location evidence="1">Cytoplasm</location>
    </subcellularLocation>
</comment>
<dbReference type="GO" id="GO:0006066">
    <property type="term" value="P:alcohol metabolic process"/>
    <property type="evidence" value="ECO:0007669"/>
    <property type="project" value="UniProtKB-ARBA"/>
</dbReference>
<keyword evidence="4" id="KW-0560">Oxidoreductase</keyword>
<dbReference type="InterPro" id="IPR036812">
    <property type="entry name" value="NAD(P)_OxRdtase_dom_sf"/>
</dbReference>
<dbReference type="PANTHER" id="PTHR11732">
    <property type="entry name" value="ALDO/KETO REDUCTASE"/>
    <property type="match status" value="1"/>
</dbReference>
<dbReference type="SUPFAM" id="SSF51430">
    <property type="entry name" value="NAD(P)-linked oxidoreductase"/>
    <property type="match status" value="1"/>
</dbReference>
<sequence length="298" mass="33259">MAATKPTSQTFKLNTGASIPAIGLGTWQSQPGEVGRAVEAALRAGYRHIDTAFAYGNEKEVGEGIRASGVPREEIWLTTKLDNPWHKRAPEALRRSLENLGTDYLDLYLMHWPSSTDPEDLKKHYPDWDFIDTWREMQKLMDTGKIRNLGVSNFGIKNLERLLNDPSCKIVPAVNQIELHPGNPSPKLIEYCAKKGIHCSGYSPLGSADSPLHKNEALVSIAQAKNRSVQQVLLLWGLKKGWSVLPKTVNPDRVKSNFDLDGWDLTAEEVAKIDAIPDRFKVCGDAWLPIKVFFGDDE</sequence>
<dbReference type="PRINTS" id="PR00069">
    <property type="entry name" value="ALDKETRDTASE"/>
</dbReference>
<comment type="caution">
    <text evidence="9">The sequence shown here is derived from an EMBL/GenBank/DDBJ whole genome shotgun (WGS) entry which is preliminary data.</text>
</comment>
<evidence type="ECO:0000256" key="2">
    <source>
        <dbReference type="ARBA" id="ARBA00007905"/>
    </source>
</evidence>
<feature type="domain" description="NADP-dependent oxidoreductase" evidence="8">
    <location>
        <begin position="22"/>
        <end position="276"/>
    </location>
</feature>
<dbReference type="GO" id="GO:0033554">
    <property type="term" value="P:cellular response to stress"/>
    <property type="evidence" value="ECO:0007669"/>
    <property type="project" value="UniProtKB-ARBA"/>
</dbReference>
<evidence type="ECO:0000256" key="5">
    <source>
        <dbReference type="PIRSR" id="PIRSR000097-1"/>
    </source>
</evidence>
<proteinExistence type="inferred from homology"/>
<keyword evidence="10" id="KW-1185">Reference proteome</keyword>
<dbReference type="EMBL" id="MU854321">
    <property type="protein sequence ID" value="KAK4044140.1"/>
    <property type="molecule type" value="Genomic_DNA"/>
</dbReference>
<dbReference type="GO" id="GO:0004032">
    <property type="term" value="F:aldose reductase (NADPH) activity"/>
    <property type="evidence" value="ECO:0007669"/>
    <property type="project" value="UniProtKB-ARBA"/>
</dbReference>
<evidence type="ECO:0000256" key="4">
    <source>
        <dbReference type="ARBA" id="ARBA00023002"/>
    </source>
</evidence>
<dbReference type="Gene3D" id="3.20.20.100">
    <property type="entry name" value="NADP-dependent oxidoreductase domain"/>
    <property type="match status" value="1"/>
</dbReference>
<feature type="binding site" evidence="6">
    <location>
        <position position="111"/>
    </location>
    <ligand>
        <name>substrate</name>
    </ligand>
</feature>
<dbReference type="InterPro" id="IPR023210">
    <property type="entry name" value="NADP_OxRdtase_dom"/>
</dbReference>
<feature type="site" description="Lowers pKa of active site Tyr" evidence="7">
    <location>
        <position position="80"/>
    </location>
</feature>
<dbReference type="PROSITE" id="PS00062">
    <property type="entry name" value="ALDOKETO_REDUCTASE_2"/>
    <property type="match status" value="1"/>
</dbReference>
<evidence type="ECO:0000313" key="10">
    <source>
        <dbReference type="Proteomes" id="UP001303115"/>
    </source>
</evidence>
<evidence type="ECO:0000259" key="8">
    <source>
        <dbReference type="Pfam" id="PF00248"/>
    </source>
</evidence>
<dbReference type="Proteomes" id="UP001303115">
    <property type="component" value="Unassembled WGS sequence"/>
</dbReference>
<dbReference type="PIRSF" id="PIRSF000097">
    <property type="entry name" value="AKR"/>
    <property type="match status" value="1"/>
</dbReference>
<dbReference type="GO" id="GO:0019568">
    <property type="term" value="P:arabinose catabolic process"/>
    <property type="evidence" value="ECO:0007669"/>
    <property type="project" value="UniProtKB-ARBA"/>
</dbReference>
<accession>A0AAN6PT80</accession>
<evidence type="ECO:0000256" key="1">
    <source>
        <dbReference type="ARBA" id="ARBA00004496"/>
    </source>
</evidence>
<dbReference type="InterPro" id="IPR018170">
    <property type="entry name" value="Aldo/ket_reductase_CS"/>
</dbReference>
<dbReference type="GO" id="GO:0042180">
    <property type="term" value="P:ketone metabolic process"/>
    <property type="evidence" value="ECO:0007669"/>
    <property type="project" value="UniProtKB-ARBA"/>
</dbReference>
<evidence type="ECO:0000313" key="9">
    <source>
        <dbReference type="EMBL" id="KAK4044140.1"/>
    </source>
</evidence>
<dbReference type="Pfam" id="PF00248">
    <property type="entry name" value="Aldo_ket_red"/>
    <property type="match status" value="1"/>
</dbReference>
<protein>
    <submittedName>
        <fullName evidence="9">Aldo/keto reductase</fullName>
    </submittedName>
</protein>
<comment type="similarity">
    <text evidence="2">Belongs to the aldo/keto reductase family.</text>
</comment>
<dbReference type="GO" id="GO:0042843">
    <property type="term" value="P:D-xylose catabolic process"/>
    <property type="evidence" value="ECO:0007669"/>
    <property type="project" value="UniProtKB-ARBA"/>
</dbReference>
<dbReference type="InterPro" id="IPR020471">
    <property type="entry name" value="AKR"/>
</dbReference>
<keyword evidence="3" id="KW-0963">Cytoplasm</keyword>
<name>A0AAN6PT80_9PEZI</name>
<gene>
    <name evidence="9" type="ORF">C8A01DRAFT_43063</name>
</gene>
<evidence type="ECO:0000256" key="3">
    <source>
        <dbReference type="ARBA" id="ARBA00022490"/>
    </source>
</evidence>
<evidence type="ECO:0000256" key="6">
    <source>
        <dbReference type="PIRSR" id="PIRSR000097-2"/>
    </source>
</evidence>
<evidence type="ECO:0000256" key="7">
    <source>
        <dbReference type="PIRSR" id="PIRSR000097-3"/>
    </source>
</evidence>
<organism evidence="9 10">
    <name type="scientific">Parachaetomium inaequale</name>
    <dbReference type="NCBI Taxonomy" id="2588326"/>
    <lineage>
        <taxon>Eukaryota</taxon>
        <taxon>Fungi</taxon>
        <taxon>Dikarya</taxon>
        <taxon>Ascomycota</taxon>
        <taxon>Pezizomycotina</taxon>
        <taxon>Sordariomycetes</taxon>
        <taxon>Sordariomycetidae</taxon>
        <taxon>Sordariales</taxon>
        <taxon>Chaetomiaceae</taxon>
        <taxon>Parachaetomium</taxon>
    </lineage>
</organism>
<reference evidence="10" key="1">
    <citation type="journal article" date="2023" name="Mol. Phylogenet. Evol.">
        <title>Genome-scale phylogeny and comparative genomics of the fungal order Sordariales.</title>
        <authorList>
            <person name="Hensen N."/>
            <person name="Bonometti L."/>
            <person name="Westerberg I."/>
            <person name="Brannstrom I.O."/>
            <person name="Guillou S."/>
            <person name="Cros-Aarteil S."/>
            <person name="Calhoun S."/>
            <person name="Haridas S."/>
            <person name="Kuo A."/>
            <person name="Mondo S."/>
            <person name="Pangilinan J."/>
            <person name="Riley R."/>
            <person name="LaButti K."/>
            <person name="Andreopoulos B."/>
            <person name="Lipzen A."/>
            <person name="Chen C."/>
            <person name="Yan M."/>
            <person name="Daum C."/>
            <person name="Ng V."/>
            <person name="Clum A."/>
            <person name="Steindorff A."/>
            <person name="Ohm R.A."/>
            <person name="Martin F."/>
            <person name="Silar P."/>
            <person name="Natvig D.O."/>
            <person name="Lalanne C."/>
            <person name="Gautier V."/>
            <person name="Ament-Velasquez S.L."/>
            <person name="Kruys A."/>
            <person name="Hutchinson M.I."/>
            <person name="Powell A.J."/>
            <person name="Barry K."/>
            <person name="Miller A.N."/>
            <person name="Grigoriev I.V."/>
            <person name="Debuchy R."/>
            <person name="Gladieux P."/>
            <person name="Hiltunen Thoren M."/>
            <person name="Johannesson H."/>
        </authorList>
    </citation>
    <scope>NUCLEOTIDE SEQUENCE [LARGE SCALE GENOMIC DNA]</scope>
    <source>
        <strain evidence="10">CBS 284.82</strain>
    </source>
</reference>
<feature type="active site" description="Proton donor" evidence="5">
    <location>
        <position position="55"/>
    </location>
</feature>
<dbReference type="PROSITE" id="PS00798">
    <property type="entry name" value="ALDOKETO_REDUCTASE_1"/>
    <property type="match status" value="1"/>
</dbReference>
<dbReference type="FunFam" id="3.20.20.100:FF:000018">
    <property type="entry name" value="Glycerol dehydrogenase Gcy1"/>
    <property type="match status" value="1"/>
</dbReference>
<dbReference type="GO" id="GO:0005737">
    <property type="term" value="C:cytoplasm"/>
    <property type="evidence" value="ECO:0007669"/>
    <property type="project" value="UniProtKB-SubCell"/>
</dbReference>
<dbReference type="AlphaFoldDB" id="A0AAN6PT80"/>